<feature type="region of interest" description="Disordered" evidence="1">
    <location>
        <begin position="1"/>
        <end position="89"/>
    </location>
</feature>
<feature type="compositionally biased region" description="Basic and acidic residues" evidence="1">
    <location>
        <begin position="9"/>
        <end position="25"/>
    </location>
</feature>
<name>A0A445ML91_ENSVE</name>
<evidence type="ECO:0000313" key="2">
    <source>
        <dbReference type="EMBL" id="RZR75044.1"/>
    </source>
</evidence>
<dbReference type="AlphaFoldDB" id="A0A445ML91"/>
<gene>
    <name evidence="2" type="ORF">BHM03_00048540</name>
</gene>
<dbReference type="EMBL" id="KV876514">
    <property type="protein sequence ID" value="RZR75044.1"/>
    <property type="molecule type" value="Genomic_DNA"/>
</dbReference>
<accession>A0A445ML91</accession>
<evidence type="ECO:0000256" key="1">
    <source>
        <dbReference type="SAM" id="MobiDB-lite"/>
    </source>
</evidence>
<reference evidence="2" key="1">
    <citation type="journal article" date="2018" name="Data Brief">
        <title>Genome sequence data from 17 accessions of Ensete ventricosum, a staple food crop for millions in Ethiopia.</title>
        <authorList>
            <person name="Yemataw Z."/>
            <person name="Muzemil S."/>
            <person name="Ambachew D."/>
            <person name="Tripathi L."/>
            <person name="Tesfaye K."/>
            <person name="Chala A."/>
            <person name="Farbos A."/>
            <person name="O'Neill P."/>
            <person name="Moore K."/>
            <person name="Grant M."/>
            <person name="Studholme D.J."/>
        </authorList>
    </citation>
    <scope>NUCLEOTIDE SEQUENCE [LARGE SCALE GENOMIC DNA]</scope>
    <source>
        <tissue evidence="2">Leaf</tissue>
    </source>
</reference>
<sequence>MFGNLINKGRSEEEGEGEGKGKADKLNPVVRLTRLAHGAPPTQLSLPFRPPRLVLPLPRDPRGDGPFIRPRGPSQPSTVDVHASGGPEADALRDRHASAHLAPTVRVHREGRHVGGSLRSAAQRIGASSPPSPRYGAANHTPRMWRESRGGPACLRPFAATSTSLHGLLRHRPSWAGPCRLPTTP</sequence>
<protein>
    <submittedName>
        <fullName evidence="2">Uncharacterized protein</fullName>
    </submittedName>
</protein>
<organism evidence="2">
    <name type="scientific">Ensete ventricosum</name>
    <name type="common">Abyssinian banana</name>
    <name type="synonym">Musa ensete</name>
    <dbReference type="NCBI Taxonomy" id="4639"/>
    <lineage>
        <taxon>Eukaryota</taxon>
        <taxon>Viridiplantae</taxon>
        <taxon>Streptophyta</taxon>
        <taxon>Embryophyta</taxon>
        <taxon>Tracheophyta</taxon>
        <taxon>Spermatophyta</taxon>
        <taxon>Magnoliopsida</taxon>
        <taxon>Liliopsida</taxon>
        <taxon>Zingiberales</taxon>
        <taxon>Musaceae</taxon>
        <taxon>Ensete</taxon>
    </lineage>
</organism>
<dbReference type="Proteomes" id="UP000290560">
    <property type="component" value="Unassembled WGS sequence"/>
</dbReference>
<feature type="region of interest" description="Disordered" evidence="1">
    <location>
        <begin position="122"/>
        <end position="149"/>
    </location>
</feature>
<proteinExistence type="predicted"/>